<sequence length="142" mass="15330">MSIASSLAGTPTPLELQWLPPVVCTVDGLSEEVSALPLADLNAAESLLDPDEIAFTDLLKDVEADPHTNEDTLGDNEDQSPTHSINFIWELPFAPTSDTINVCSNTLVVCGVFATRIRNPQDGFPCQTFEMADYECLACQTA</sequence>
<name>A0A0C2ZFL6_9AGAM</name>
<reference evidence="1 2" key="1">
    <citation type="submission" date="2014-04" db="EMBL/GenBank/DDBJ databases">
        <authorList>
            <consortium name="DOE Joint Genome Institute"/>
            <person name="Kuo A."/>
            <person name="Kohler A."/>
            <person name="Nagy L.G."/>
            <person name="Floudas D."/>
            <person name="Copeland A."/>
            <person name="Barry K.W."/>
            <person name="Cichocki N."/>
            <person name="Veneault-Fourrey C."/>
            <person name="LaButti K."/>
            <person name="Lindquist E.A."/>
            <person name="Lipzen A."/>
            <person name="Lundell T."/>
            <person name="Morin E."/>
            <person name="Murat C."/>
            <person name="Sun H."/>
            <person name="Tunlid A."/>
            <person name="Henrissat B."/>
            <person name="Grigoriev I.V."/>
            <person name="Hibbett D.S."/>
            <person name="Martin F."/>
            <person name="Nordberg H.P."/>
            <person name="Cantor M.N."/>
            <person name="Hua S.X."/>
        </authorList>
    </citation>
    <scope>NUCLEOTIDE SEQUENCE [LARGE SCALE GENOMIC DNA]</scope>
    <source>
        <strain evidence="1 2">Foug A</strain>
    </source>
</reference>
<evidence type="ECO:0000313" key="1">
    <source>
        <dbReference type="EMBL" id="KIM51657.1"/>
    </source>
</evidence>
<reference evidence="2" key="2">
    <citation type="submission" date="2015-01" db="EMBL/GenBank/DDBJ databases">
        <title>Evolutionary Origins and Diversification of the Mycorrhizal Mutualists.</title>
        <authorList>
            <consortium name="DOE Joint Genome Institute"/>
            <consortium name="Mycorrhizal Genomics Consortium"/>
            <person name="Kohler A."/>
            <person name="Kuo A."/>
            <person name="Nagy L.G."/>
            <person name="Floudas D."/>
            <person name="Copeland A."/>
            <person name="Barry K.W."/>
            <person name="Cichocki N."/>
            <person name="Veneault-Fourrey C."/>
            <person name="LaButti K."/>
            <person name="Lindquist E.A."/>
            <person name="Lipzen A."/>
            <person name="Lundell T."/>
            <person name="Morin E."/>
            <person name="Murat C."/>
            <person name="Riley R."/>
            <person name="Ohm R."/>
            <person name="Sun H."/>
            <person name="Tunlid A."/>
            <person name="Henrissat B."/>
            <person name="Grigoriev I.V."/>
            <person name="Hibbett D.S."/>
            <person name="Martin F."/>
        </authorList>
    </citation>
    <scope>NUCLEOTIDE SEQUENCE [LARGE SCALE GENOMIC DNA]</scope>
    <source>
        <strain evidence="2">Foug A</strain>
    </source>
</reference>
<proteinExistence type="predicted"/>
<keyword evidence="2" id="KW-1185">Reference proteome</keyword>
<evidence type="ECO:0000313" key="2">
    <source>
        <dbReference type="Proteomes" id="UP000053989"/>
    </source>
</evidence>
<dbReference type="AlphaFoldDB" id="A0A0C2ZFL6"/>
<dbReference type="STRING" id="1036808.A0A0C2ZFL6"/>
<dbReference type="HOGENOM" id="CLU_1816943_0_0_1"/>
<dbReference type="EMBL" id="KN822246">
    <property type="protein sequence ID" value="KIM51657.1"/>
    <property type="molecule type" value="Genomic_DNA"/>
</dbReference>
<protein>
    <submittedName>
        <fullName evidence="1">Uncharacterized protein</fullName>
    </submittedName>
</protein>
<dbReference type="InParanoid" id="A0A0C2ZFL6"/>
<organism evidence="1 2">
    <name type="scientific">Scleroderma citrinum Foug A</name>
    <dbReference type="NCBI Taxonomy" id="1036808"/>
    <lineage>
        <taxon>Eukaryota</taxon>
        <taxon>Fungi</taxon>
        <taxon>Dikarya</taxon>
        <taxon>Basidiomycota</taxon>
        <taxon>Agaricomycotina</taxon>
        <taxon>Agaricomycetes</taxon>
        <taxon>Agaricomycetidae</taxon>
        <taxon>Boletales</taxon>
        <taxon>Sclerodermatineae</taxon>
        <taxon>Sclerodermataceae</taxon>
        <taxon>Scleroderma</taxon>
    </lineage>
</organism>
<dbReference type="Proteomes" id="UP000053989">
    <property type="component" value="Unassembled WGS sequence"/>
</dbReference>
<gene>
    <name evidence="1" type="ORF">SCLCIDRAFT_33269</name>
</gene>
<accession>A0A0C2ZFL6</accession>